<gene>
    <name evidence="3" type="primary">ypcG_1</name>
    <name evidence="4" type="ORF">GNP95_14385</name>
    <name evidence="3" type="ORF">J15TS10_21440</name>
</gene>
<dbReference type="OrthoDB" id="1988587at2"/>
<reference evidence="4 5" key="1">
    <citation type="submission" date="2019-11" db="EMBL/GenBank/DDBJ databases">
        <title>Draft genome sequences of five Paenibacillus species of dairy origin.</title>
        <authorList>
            <person name="Olajide A.M."/>
            <person name="Chen S."/>
            <person name="Lapointe G."/>
        </authorList>
    </citation>
    <scope>NUCLEOTIDE SEQUENCE [LARGE SCALE GENOMIC DNA]</scope>
    <source>
        <strain evidence="4 5">12CR55</strain>
    </source>
</reference>
<feature type="chain" id="PRO_5039181793" evidence="1">
    <location>
        <begin position="23"/>
        <end position="520"/>
    </location>
</feature>
<reference evidence="3 6" key="2">
    <citation type="submission" date="2021-03" db="EMBL/GenBank/DDBJ databases">
        <title>Antimicrobial resistance genes in bacteria isolated from Japanese honey, and their potential for conferring macrolide and lincosamide resistance in the American foulbrood pathogen Paenibacillus larvae.</title>
        <authorList>
            <person name="Okamoto M."/>
            <person name="Kumagai M."/>
            <person name="Kanamori H."/>
            <person name="Takamatsu D."/>
        </authorList>
    </citation>
    <scope>NUCLEOTIDE SEQUENCE [LARGE SCALE GENOMIC DNA]</scope>
    <source>
        <strain evidence="3 6">J15TS10</strain>
    </source>
</reference>
<keyword evidence="6" id="KW-1185">Reference proteome</keyword>
<organism evidence="4 5">
    <name type="scientific">Paenibacillus woosongensis</name>
    <dbReference type="NCBI Taxonomy" id="307580"/>
    <lineage>
        <taxon>Bacteria</taxon>
        <taxon>Bacillati</taxon>
        <taxon>Bacillota</taxon>
        <taxon>Bacilli</taxon>
        <taxon>Bacillales</taxon>
        <taxon>Paenibacillaceae</taxon>
        <taxon>Paenibacillus</taxon>
    </lineage>
</organism>
<dbReference type="Pfam" id="PF12010">
    <property type="entry name" value="DUF3502"/>
    <property type="match status" value="1"/>
</dbReference>
<dbReference type="SUPFAM" id="SSF53850">
    <property type="entry name" value="Periplasmic binding protein-like II"/>
    <property type="match status" value="1"/>
</dbReference>
<dbReference type="EMBL" id="WNZW01000005">
    <property type="protein sequence ID" value="MUG46177.1"/>
    <property type="molecule type" value="Genomic_DNA"/>
</dbReference>
<dbReference type="InterPro" id="IPR006059">
    <property type="entry name" value="SBP"/>
</dbReference>
<dbReference type="Proteomes" id="UP000681290">
    <property type="component" value="Unassembled WGS sequence"/>
</dbReference>
<dbReference type="InterPro" id="IPR022627">
    <property type="entry name" value="DUF3502"/>
</dbReference>
<dbReference type="Proteomes" id="UP000447876">
    <property type="component" value="Unassembled WGS sequence"/>
</dbReference>
<evidence type="ECO:0000313" key="4">
    <source>
        <dbReference type="EMBL" id="MUG46177.1"/>
    </source>
</evidence>
<dbReference type="RefSeq" id="WP_155611581.1">
    <property type="nucleotide sequence ID" value="NZ_BOSM01000003.1"/>
</dbReference>
<feature type="signal peptide" evidence="1">
    <location>
        <begin position="1"/>
        <end position="22"/>
    </location>
</feature>
<dbReference type="EMBL" id="BOSM01000003">
    <property type="protein sequence ID" value="GIP58330.1"/>
    <property type="molecule type" value="Genomic_DNA"/>
</dbReference>
<name>A0A7X2Z299_9BACL</name>
<evidence type="ECO:0000256" key="1">
    <source>
        <dbReference type="SAM" id="SignalP"/>
    </source>
</evidence>
<dbReference type="PANTHER" id="PTHR43649:SF17">
    <property type="entry name" value="ABC TRANSPORTER SOLUTE BINDING PROTEIN-SUGAR TRANSPORT"/>
    <property type="match status" value="1"/>
</dbReference>
<dbReference type="AlphaFoldDB" id="A0A7X2Z299"/>
<sequence length="520" mass="58763">MLKTKKRLSLLLVLSLMITLLAACGGGTASNSPGNEGTEKAANGEGAAGEKLEKVKLTWYLVGDAHKDQSKIVAEWNKMLERDLNTTVDLKFTTWNDWMTKYNLLLTSGEKIDMIFASSWADFYKLSKQGAFLDLKDLLPQYAPVTWGNVPKEDWDSVTVSGGIYAVPNTNPEYTPLGYVYREDWRKEFGLPEFTDLDSIEAYLDAVKTQKKVIPINGAAYENVNSLYKFWNDFQLIGGDVIGATSYDNPRDIQILPYTEEFEAWVKRMKTWEQKGYWNKNALSSNQEAGDFIKTGQGAIYWRNPSSAGGFINEVKAKNLDMEIGYFPFSRFHNYVIPTLPSSNAMAIPKSSVNPERSLMVLDKLRNDPEYFNLMTYGIEGTHWAKGEDDKTIVIPAPGVNLDETPRYDIASWGWRYEPNMKGEKGGWDGLDALKEEFKPISKPDIFGPIYLDYAPVKAELAAVNQVFEQYGKPLMLGLTSDVDASLKTYREKLKTAGVDKLLEYIQEEANKYFDERGIE</sequence>
<evidence type="ECO:0000313" key="6">
    <source>
        <dbReference type="Proteomes" id="UP000681290"/>
    </source>
</evidence>
<dbReference type="InterPro" id="IPR050490">
    <property type="entry name" value="Bact_solute-bd_prot1"/>
</dbReference>
<dbReference type="Pfam" id="PF01547">
    <property type="entry name" value="SBP_bac_1"/>
    <property type="match status" value="1"/>
</dbReference>
<feature type="domain" description="DUF3502" evidence="2">
    <location>
        <begin position="452"/>
        <end position="513"/>
    </location>
</feature>
<evidence type="ECO:0000259" key="2">
    <source>
        <dbReference type="Pfam" id="PF12010"/>
    </source>
</evidence>
<dbReference type="PANTHER" id="PTHR43649">
    <property type="entry name" value="ARABINOSE-BINDING PROTEIN-RELATED"/>
    <property type="match status" value="1"/>
</dbReference>
<evidence type="ECO:0000313" key="5">
    <source>
        <dbReference type="Proteomes" id="UP000447876"/>
    </source>
</evidence>
<proteinExistence type="predicted"/>
<dbReference type="PROSITE" id="PS51257">
    <property type="entry name" value="PROKAR_LIPOPROTEIN"/>
    <property type="match status" value="1"/>
</dbReference>
<accession>A0A7X2Z299</accession>
<evidence type="ECO:0000313" key="3">
    <source>
        <dbReference type="EMBL" id="GIP58330.1"/>
    </source>
</evidence>
<protein>
    <submittedName>
        <fullName evidence="3">ABC transporter substrate-binding protein</fullName>
    </submittedName>
    <submittedName>
        <fullName evidence="4">Extracellular solute-binding protein</fullName>
    </submittedName>
</protein>
<dbReference type="Gene3D" id="3.40.190.10">
    <property type="entry name" value="Periplasmic binding protein-like II"/>
    <property type="match status" value="2"/>
</dbReference>
<keyword evidence="1" id="KW-0732">Signal</keyword>
<comment type="caution">
    <text evidence="4">The sequence shown here is derived from an EMBL/GenBank/DDBJ whole genome shotgun (WGS) entry which is preliminary data.</text>
</comment>